<accession>A0A1J1EAG7</accession>
<dbReference type="InterPro" id="IPR020845">
    <property type="entry name" value="AMP-binding_CS"/>
</dbReference>
<evidence type="ECO:0000256" key="4">
    <source>
        <dbReference type="ARBA" id="ARBA00023136"/>
    </source>
</evidence>
<dbReference type="InterPro" id="IPR042099">
    <property type="entry name" value="ANL_N_sf"/>
</dbReference>
<dbReference type="KEGG" id="ise:JBKA6_0918"/>
<evidence type="ECO:0000256" key="1">
    <source>
        <dbReference type="ARBA" id="ARBA00004170"/>
    </source>
</evidence>
<dbReference type="InterPro" id="IPR050237">
    <property type="entry name" value="ATP-dep_AMP-bd_enzyme"/>
</dbReference>
<dbReference type="Gene3D" id="3.30.300.30">
    <property type="match status" value="1"/>
</dbReference>
<comment type="pathway">
    <text evidence="2">Lipid metabolism; fatty acid beta-oxidation.</text>
</comment>
<dbReference type="CDD" id="cd05936">
    <property type="entry name" value="FC-FACS_FadD_like"/>
    <property type="match status" value="1"/>
</dbReference>
<dbReference type="GO" id="GO:0004467">
    <property type="term" value="F:long-chain fatty acid-CoA ligase activity"/>
    <property type="evidence" value="ECO:0007669"/>
    <property type="project" value="UniProtKB-EC"/>
</dbReference>
<dbReference type="InterPro" id="IPR000873">
    <property type="entry name" value="AMP-dep_synth/lig_dom"/>
</dbReference>
<feature type="domain" description="AMP-binding enzyme C-terminal" evidence="9">
    <location>
        <begin position="471"/>
        <end position="546"/>
    </location>
</feature>
<dbReference type="GO" id="GO:0016020">
    <property type="term" value="C:membrane"/>
    <property type="evidence" value="ECO:0007669"/>
    <property type="project" value="UniProtKB-SubCell"/>
</dbReference>
<protein>
    <recommendedName>
        <fullName evidence="6">Long-chain-fatty-acid--CoA ligase</fullName>
        <ecNumber evidence="5">6.2.1.3</ecNumber>
    </recommendedName>
    <alternativeName>
        <fullName evidence="7">Long-chain acyl-CoA synthetase</fullName>
    </alternativeName>
</protein>
<evidence type="ECO:0000256" key="6">
    <source>
        <dbReference type="ARBA" id="ARBA00039545"/>
    </source>
</evidence>
<dbReference type="Proteomes" id="UP000243197">
    <property type="component" value="Chromosome"/>
</dbReference>
<dbReference type="AlphaFoldDB" id="A0A1J1EAG7"/>
<dbReference type="Pfam" id="PF13193">
    <property type="entry name" value="AMP-binding_C"/>
    <property type="match status" value="1"/>
</dbReference>
<evidence type="ECO:0000313" key="11">
    <source>
        <dbReference type="Proteomes" id="UP000243197"/>
    </source>
</evidence>
<evidence type="ECO:0000259" key="8">
    <source>
        <dbReference type="Pfam" id="PF00501"/>
    </source>
</evidence>
<feature type="domain" description="AMP-dependent synthetase/ligase" evidence="8">
    <location>
        <begin position="33"/>
        <end position="420"/>
    </location>
</feature>
<keyword evidence="4" id="KW-0472">Membrane</keyword>
<evidence type="ECO:0000256" key="7">
    <source>
        <dbReference type="ARBA" id="ARBA00042773"/>
    </source>
</evidence>
<dbReference type="EC" id="6.2.1.3" evidence="5"/>
<evidence type="ECO:0000256" key="3">
    <source>
        <dbReference type="ARBA" id="ARBA00022598"/>
    </source>
</evidence>
<evidence type="ECO:0000313" key="10">
    <source>
        <dbReference type="EMBL" id="BAV94931.1"/>
    </source>
</evidence>
<keyword evidence="3 10" id="KW-0436">Ligase</keyword>
<dbReference type="EMBL" id="AP014564">
    <property type="protein sequence ID" value="BAV94931.1"/>
    <property type="molecule type" value="Genomic_DNA"/>
</dbReference>
<dbReference type="InterPro" id="IPR025110">
    <property type="entry name" value="AMP-bd_C"/>
</dbReference>
<proteinExistence type="predicted"/>
<dbReference type="RefSeq" id="WP_096686305.1">
    <property type="nucleotide sequence ID" value="NZ_AP014564.1"/>
</dbReference>
<dbReference type="PROSITE" id="PS00455">
    <property type="entry name" value="AMP_BINDING"/>
    <property type="match status" value="1"/>
</dbReference>
<dbReference type="PANTHER" id="PTHR43767">
    <property type="entry name" value="LONG-CHAIN-FATTY-ACID--COA LIGASE"/>
    <property type="match status" value="1"/>
</dbReference>
<comment type="subcellular location">
    <subcellularLocation>
        <location evidence="1">Membrane</location>
        <topology evidence="1">Peripheral membrane protein</topology>
    </subcellularLocation>
</comment>
<organism evidence="10 11">
    <name type="scientific">Ichthyobacterium seriolicida</name>
    <dbReference type="NCBI Taxonomy" id="242600"/>
    <lineage>
        <taxon>Bacteria</taxon>
        <taxon>Pseudomonadati</taxon>
        <taxon>Bacteroidota</taxon>
        <taxon>Flavobacteriia</taxon>
        <taxon>Flavobacteriales</taxon>
        <taxon>Ichthyobacteriaceae</taxon>
        <taxon>Ichthyobacterium</taxon>
    </lineage>
</organism>
<name>A0A1J1EAG7_9FLAO</name>
<keyword evidence="11" id="KW-1185">Reference proteome</keyword>
<sequence>MSSNVKLWSKNYPKNVSLDLGEIKEKSLCDVMENSCKKYSERVAFSSMGKELSFNDLLKTSYKLAEFLQRDWNLKKGDCVAIMMPNILPYPIAVFSSFLTGLVITNINPLSPPLELAFQLKDSKAKAIIALNFFGKTIQEAIEINGKDSPLKHVMLSKIGDLFPTIKGLVMNFVVKNIQKKVPAYDFNHNTFSEILNKKGEFDKIEIEQEDLAFLQYTGGTTGNPKAAMLSHKNLLSNLYQVDSFVTHTEKDVIVTALPIYHIFSLNANLLRGISLGSKQILIANPRDVKSVVKDLKNEKFTCLCGVNTLFNLFMNDEDFCKLDFSNLIYTIGGGMAVLKDTADRWHKLTGRIIYQGYGLTETSPAVTLSNPDLTSFDGSTGIPVPSTDILIIDDSGQEVETGKEGEVCVKGPQVMKSYWNNEEETKQAFHKGEWFKTGDIGKLDENGCLYLTDRKKDMIIVSGFNVYPTQVEDVISQHPSVFEVACIGVPSERSNEEVKAFVILEENQHLTLDELRKFCKDRMLAYKVPSQLEIVDSLPKSNVGKILRRLLRK</sequence>
<reference evidence="10 11" key="1">
    <citation type="submission" date="2014-03" db="EMBL/GenBank/DDBJ databases">
        <title>complete genome sequence of Flavobacteriaceae bacterium JBKA-6.</title>
        <authorList>
            <person name="Takano T."/>
            <person name="Nakamura Y."/>
            <person name="Takuma S."/>
            <person name="Yasuike M."/>
            <person name="Matsuyama T."/>
            <person name="Sakai T."/>
            <person name="Fujiwara A."/>
            <person name="Kimoto K."/>
            <person name="Fukuda Y."/>
            <person name="Kondo H."/>
            <person name="Hirono I."/>
            <person name="Nakayasu C."/>
        </authorList>
    </citation>
    <scope>NUCLEOTIDE SEQUENCE [LARGE SCALE GENOMIC DNA]</scope>
    <source>
        <strain evidence="10 11">JBKA-6</strain>
    </source>
</reference>
<dbReference type="Pfam" id="PF00501">
    <property type="entry name" value="AMP-binding"/>
    <property type="match status" value="1"/>
</dbReference>
<evidence type="ECO:0000259" key="9">
    <source>
        <dbReference type="Pfam" id="PF13193"/>
    </source>
</evidence>
<dbReference type="Gene3D" id="3.40.50.12780">
    <property type="entry name" value="N-terminal domain of ligase-like"/>
    <property type="match status" value="1"/>
</dbReference>
<dbReference type="OrthoDB" id="605930at2"/>
<dbReference type="PANTHER" id="PTHR43767:SF8">
    <property type="entry name" value="LONG-CHAIN-FATTY-ACID--COA LIGASE"/>
    <property type="match status" value="1"/>
</dbReference>
<dbReference type="SUPFAM" id="SSF56801">
    <property type="entry name" value="Acetyl-CoA synthetase-like"/>
    <property type="match status" value="1"/>
</dbReference>
<evidence type="ECO:0000256" key="2">
    <source>
        <dbReference type="ARBA" id="ARBA00005005"/>
    </source>
</evidence>
<dbReference type="InterPro" id="IPR045851">
    <property type="entry name" value="AMP-bd_C_sf"/>
</dbReference>
<gene>
    <name evidence="10" type="ORF">JBKA6_0918</name>
</gene>
<evidence type="ECO:0000256" key="5">
    <source>
        <dbReference type="ARBA" id="ARBA00026121"/>
    </source>
</evidence>